<feature type="region of interest" description="Disordered" evidence="5">
    <location>
        <begin position="645"/>
        <end position="683"/>
    </location>
</feature>
<dbReference type="InterPro" id="IPR050396">
    <property type="entry name" value="Glycosyltr_51/Transpeptidase"/>
</dbReference>
<feature type="compositionally biased region" description="Basic residues" evidence="5">
    <location>
        <begin position="1"/>
        <end position="12"/>
    </location>
</feature>
<keyword evidence="6" id="KW-0812">Transmembrane</keyword>
<evidence type="ECO:0000256" key="6">
    <source>
        <dbReference type="SAM" id="Phobius"/>
    </source>
</evidence>
<evidence type="ECO:0000256" key="4">
    <source>
        <dbReference type="ARBA" id="ARBA00022679"/>
    </source>
</evidence>
<dbReference type="RefSeq" id="WP_218315232.1">
    <property type="nucleotide sequence ID" value="NZ_JAGSPB010000001.1"/>
</dbReference>
<feature type="domain" description="Glycosyl transferase family 51" evidence="8">
    <location>
        <begin position="143"/>
        <end position="301"/>
    </location>
</feature>
<evidence type="ECO:0000256" key="1">
    <source>
        <dbReference type="ARBA" id="ARBA00004752"/>
    </source>
</evidence>
<dbReference type="InterPro" id="IPR001264">
    <property type="entry name" value="Glyco_trans_51"/>
</dbReference>
<evidence type="ECO:0000256" key="3">
    <source>
        <dbReference type="ARBA" id="ARBA00007739"/>
    </source>
</evidence>
<dbReference type="InterPro" id="IPR001460">
    <property type="entry name" value="PCN-bd_Tpept"/>
</dbReference>
<feature type="domain" description="Penicillin-binding protein transpeptidase" evidence="7">
    <location>
        <begin position="384"/>
        <end position="639"/>
    </location>
</feature>
<name>A0ABS6SJH4_9SPHN</name>
<organism evidence="9 10">
    <name type="scientific">Erythrobacter ani</name>
    <dbReference type="NCBI Taxonomy" id="2827235"/>
    <lineage>
        <taxon>Bacteria</taxon>
        <taxon>Pseudomonadati</taxon>
        <taxon>Pseudomonadota</taxon>
        <taxon>Alphaproteobacteria</taxon>
        <taxon>Sphingomonadales</taxon>
        <taxon>Erythrobacteraceae</taxon>
        <taxon>Erythrobacter/Porphyrobacter group</taxon>
        <taxon>Erythrobacter</taxon>
    </lineage>
</organism>
<gene>
    <name evidence="9" type="ORF">KCG45_00650</name>
</gene>
<evidence type="ECO:0000259" key="7">
    <source>
        <dbReference type="Pfam" id="PF00905"/>
    </source>
</evidence>
<feature type="transmembrane region" description="Helical" evidence="6">
    <location>
        <begin position="89"/>
        <end position="110"/>
    </location>
</feature>
<comment type="pathway">
    <text evidence="1">Cell wall biogenesis; peptidoglycan biosynthesis.</text>
</comment>
<comment type="similarity">
    <text evidence="3">In the N-terminal section; belongs to the glycosyltransferase 51 family.</text>
</comment>
<dbReference type="Pfam" id="PF00912">
    <property type="entry name" value="Transgly"/>
    <property type="match status" value="1"/>
</dbReference>
<accession>A0ABS6SJH4</accession>
<dbReference type="PANTHER" id="PTHR32282:SF33">
    <property type="entry name" value="PEPTIDOGLYCAN GLYCOSYLTRANSFERASE"/>
    <property type="match status" value="1"/>
</dbReference>
<keyword evidence="4" id="KW-0808">Transferase</keyword>
<comment type="similarity">
    <text evidence="2">In the C-terminal section; belongs to the transpeptidase family.</text>
</comment>
<sequence>MGLFSRFRRRSPHDHERDGETGFFPLYESQRGFSADDDFAPSATPRFSPDYNKWDQRLSSLDSEVERERRRRLPWWRPSKYRGRRKRWWAVRVFVAAILLFFAIVAWLAITAPLSKSLEPIAAPQITLLASDGTPIARSGAMVDAPVEVGRLPPHVVEAFLAIEDRRFYSHWGVDPRGIARAIWTGRGGGSTITQQLAKFTFLTPEQTLTRKAREALIAFWLETWLTKDEILERYLSNAYFGDNQYGLRAASMHYFYRKPENLLPQQAAMLAGLLQAPSRYNPAKHYDRAKRRMDLVVGAMVAEGYLTEAEAAALPAPRLDVRTRDDLPTGTYFADWALPIAREGVEASYSRQAFTTTLDAGLQGLAGRVTSRAALGGAQVALVAMRPTGEVVAMVGGKDYASSPFNRATQAKRQPGSTFKLFVYLAALEAGWEPEDTIANTPIEKGSYRPKNSRDNYSPTITLEDALATSSNVAAVRLFDEVGSENVIRTARSLGVTSPLPEGDPSLALGTSSMTLLELTSAYAGVAANSFPVRAYAFPKAEESWWDWILTPEDNISSRAHSDLEQMLRAVINRGTGRAATLPVANYGKTGTSQNNRDALFVGYAGDLVVGVWVGNDDNSPLDGVTGGGLPARIWKDFMRGALSLPEPRPSASPDPEGPIQPFDVEDGATIPLDDNGSSISFDDDGITISTEIEGMPLDFRLDDNGLAVESAEPDR</sequence>
<evidence type="ECO:0000259" key="8">
    <source>
        <dbReference type="Pfam" id="PF00912"/>
    </source>
</evidence>
<evidence type="ECO:0000256" key="5">
    <source>
        <dbReference type="SAM" id="MobiDB-lite"/>
    </source>
</evidence>
<keyword evidence="10" id="KW-1185">Reference proteome</keyword>
<comment type="caution">
    <text evidence="9">The sequence shown here is derived from an EMBL/GenBank/DDBJ whole genome shotgun (WGS) entry which is preliminary data.</text>
</comment>
<protein>
    <submittedName>
        <fullName evidence="9">Transglycosylase domain-containing protein</fullName>
    </submittedName>
</protein>
<keyword evidence="6" id="KW-1133">Transmembrane helix</keyword>
<feature type="region of interest" description="Disordered" evidence="5">
    <location>
        <begin position="1"/>
        <end position="21"/>
    </location>
</feature>
<reference evidence="9 10" key="1">
    <citation type="submission" date="2021-04" db="EMBL/GenBank/DDBJ databases">
        <authorList>
            <person name="Pira H."/>
            <person name="Risdian C."/>
            <person name="Wink J."/>
        </authorList>
    </citation>
    <scope>NUCLEOTIDE SEQUENCE [LARGE SCALE GENOMIC DNA]</scope>
    <source>
        <strain evidence="9 10">WH131</strain>
    </source>
</reference>
<dbReference type="Pfam" id="PF00905">
    <property type="entry name" value="Transpeptidase"/>
    <property type="match status" value="1"/>
</dbReference>
<evidence type="ECO:0000313" key="10">
    <source>
        <dbReference type="Proteomes" id="UP000699975"/>
    </source>
</evidence>
<evidence type="ECO:0000313" key="9">
    <source>
        <dbReference type="EMBL" id="MBV7264682.1"/>
    </source>
</evidence>
<proteinExistence type="inferred from homology"/>
<keyword evidence="6" id="KW-0472">Membrane</keyword>
<dbReference type="Proteomes" id="UP000699975">
    <property type="component" value="Unassembled WGS sequence"/>
</dbReference>
<evidence type="ECO:0000256" key="2">
    <source>
        <dbReference type="ARBA" id="ARBA00007090"/>
    </source>
</evidence>
<feature type="compositionally biased region" description="Pro residues" evidence="5">
    <location>
        <begin position="648"/>
        <end position="660"/>
    </location>
</feature>
<dbReference type="EMBL" id="JAGSPB010000001">
    <property type="protein sequence ID" value="MBV7264682.1"/>
    <property type="molecule type" value="Genomic_DNA"/>
</dbReference>
<dbReference type="PANTHER" id="PTHR32282">
    <property type="entry name" value="BINDING PROTEIN TRANSPEPTIDASE, PUTATIVE-RELATED"/>
    <property type="match status" value="1"/>
</dbReference>